<dbReference type="Pfam" id="PF00005">
    <property type="entry name" value="ABC_tran"/>
    <property type="match status" value="1"/>
</dbReference>
<dbReference type="GO" id="GO:0016887">
    <property type="term" value="F:ATP hydrolysis activity"/>
    <property type="evidence" value="ECO:0007669"/>
    <property type="project" value="InterPro"/>
</dbReference>
<dbReference type="InterPro" id="IPR050166">
    <property type="entry name" value="ABC_transporter_ATP-bind"/>
</dbReference>
<dbReference type="PANTHER" id="PTHR42788:SF2">
    <property type="entry name" value="ABC TRANSPORTER ATP-BINDING PROTEIN"/>
    <property type="match status" value="1"/>
</dbReference>
<keyword evidence="3" id="KW-0067">ATP-binding</keyword>
<protein>
    <submittedName>
        <fullName evidence="3">Nitrate ABC transporter ATP-binding protein</fullName>
    </submittedName>
</protein>
<feature type="domain" description="ABC transporter" evidence="2">
    <location>
        <begin position="22"/>
        <end position="94"/>
    </location>
</feature>
<keyword evidence="3" id="KW-0547">Nucleotide-binding</keyword>
<evidence type="ECO:0000256" key="1">
    <source>
        <dbReference type="ARBA" id="ARBA00022448"/>
    </source>
</evidence>
<dbReference type="AlphaFoldDB" id="A0A2M7ICA6"/>
<dbReference type="Proteomes" id="UP000230822">
    <property type="component" value="Unassembled WGS sequence"/>
</dbReference>
<organism evidence="3 4">
    <name type="scientific">Candidatus Roizmanbacteria bacterium CG_4_8_14_3_um_filter_34_9</name>
    <dbReference type="NCBI Taxonomy" id="1974832"/>
    <lineage>
        <taxon>Bacteria</taxon>
        <taxon>Candidatus Roizmaniibacteriota</taxon>
    </lineage>
</organism>
<dbReference type="InterPro" id="IPR003439">
    <property type="entry name" value="ABC_transporter-like_ATP-bd"/>
</dbReference>
<feature type="non-terminal residue" evidence="3">
    <location>
        <position position="99"/>
    </location>
</feature>
<proteinExistence type="predicted"/>
<reference evidence="4" key="1">
    <citation type="submission" date="2017-09" db="EMBL/GenBank/DDBJ databases">
        <title>Depth-based differentiation of microbial function through sediment-hosted aquifers and enrichment of novel symbionts in the deep terrestrial subsurface.</title>
        <authorList>
            <person name="Probst A.J."/>
            <person name="Ladd B."/>
            <person name="Jarett J.K."/>
            <person name="Geller-Mcgrath D.E."/>
            <person name="Sieber C.M.K."/>
            <person name="Emerson J.B."/>
            <person name="Anantharaman K."/>
            <person name="Thomas B.C."/>
            <person name="Malmstrom R."/>
            <person name="Stieglmeier M."/>
            <person name="Klingl A."/>
            <person name="Woyke T."/>
            <person name="Ryan C.M."/>
            <person name="Banfield J.F."/>
        </authorList>
    </citation>
    <scope>NUCLEOTIDE SEQUENCE [LARGE SCALE GENOMIC DNA]</scope>
</reference>
<sequence>MKKGPKLIIKNLSLSFEESIIRKISLDVNEGEIVSIIGPSGCGKSTLFNVISGILKQDDGVIKIDGLEEKQRQGKFGYMFQEPLLFPWLKVLDNIMLGF</sequence>
<dbReference type="GO" id="GO:0005524">
    <property type="term" value="F:ATP binding"/>
    <property type="evidence" value="ECO:0007669"/>
    <property type="project" value="UniProtKB-KW"/>
</dbReference>
<dbReference type="SUPFAM" id="SSF52540">
    <property type="entry name" value="P-loop containing nucleoside triphosphate hydrolases"/>
    <property type="match status" value="1"/>
</dbReference>
<dbReference type="EMBL" id="PFGU01000057">
    <property type="protein sequence ID" value="PIW73295.1"/>
    <property type="molecule type" value="Genomic_DNA"/>
</dbReference>
<name>A0A2M7ICA6_9BACT</name>
<accession>A0A2M7ICA6</accession>
<evidence type="ECO:0000313" key="3">
    <source>
        <dbReference type="EMBL" id="PIW73295.1"/>
    </source>
</evidence>
<evidence type="ECO:0000313" key="4">
    <source>
        <dbReference type="Proteomes" id="UP000230822"/>
    </source>
</evidence>
<gene>
    <name evidence="3" type="ORF">CO005_02165</name>
</gene>
<evidence type="ECO:0000259" key="2">
    <source>
        <dbReference type="Pfam" id="PF00005"/>
    </source>
</evidence>
<dbReference type="PANTHER" id="PTHR42788">
    <property type="entry name" value="TAURINE IMPORT ATP-BINDING PROTEIN-RELATED"/>
    <property type="match status" value="1"/>
</dbReference>
<dbReference type="InterPro" id="IPR027417">
    <property type="entry name" value="P-loop_NTPase"/>
</dbReference>
<keyword evidence="1" id="KW-0813">Transport</keyword>
<comment type="caution">
    <text evidence="3">The sequence shown here is derived from an EMBL/GenBank/DDBJ whole genome shotgun (WGS) entry which is preliminary data.</text>
</comment>
<dbReference type="Gene3D" id="3.40.50.300">
    <property type="entry name" value="P-loop containing nucleotide triphosphate hydrolases"/>
    <property type="match status" value="1"/>
</dbReference>